<dbReference type="PANTHER" id="PTHR36445">
    <property type="entry name" value="GTP CYCLOHYDROLASE MPTA"/>
    <property type="match status" value="1"/>
</dbReference>
<dbReference type="InterPro" id="IPR003801">
    <property type="entry name" value="GTP_cyclohydrolase_FolE2/MptA"/>
</dbReference>
<name>A0ABS9MT21_9BURK</name>
<dbReference type="EMBL" id="JAKNCT010000007">
    <property type="protein sequence ID" value="MCG5031148.1"/>
    <property type="molecule type" value="Genomic_DNA"/>
</dbReference>
<organism evidence="3 4">
    <name type="scientific">Mesosutterella porci</name>
    <dbReference type="NCBI Taxonomy" id="2915351"/>
    <lineage>
        <taxon>Bacteria</taxon>
        <taxon>Pseudomonadati</taxon>
        <taxon>Pseudomonadota</taxon>
        <taxon>Betaproteobacteria</taxon>
        <taxon>Burkholderiales</taxon>
        <taxon>Sutterellaceae</taxon>
        <taxon>Mesosutterella</taxon>
    </lineage>
</organism>
<dbReference type="InterPro" id="IPR022838">
    <property type="entry name" value="GTP_cyclohydrolase_FolE2"/>
</dbReference>
<sequence>MIQEQNSRTGSALPDVQSSSDVRHIPIQRVGVKSVSYPVTVKTADGFMHTVASVNMYVSLPASQKGTHMSRFFRLLDETTQPLCKEVVEDLMQRMLTALHASAGTIEFEFPFFVKKPAPISKIPSLMSYRGGFTVTTEDGRTAVTEHVLAPVTSLCPCSKEISRYGAHNQRSHITIDAECAESVPLEDLIHIAENSASCPLWSLLKREDEKFVTEFAYDHPKFVEDISRDAAKALKDDPRIISFRLQVENFESIHNHSAYAQITFDRRAPLCD</sequence>
<evidence type="ECO:0000313" key="3">
    <source>
        <dbReference type="EMBL" id="MCG5031148.1"/>
    </source>
</evidence>
<dbReference type="PANTHER" id="PTHR36445:SF1">
    <property type="entry name" value="GTP CYCLOHYDROLASE MPTA"/>
    <property type="match status" value="1"/>
</dbReference>
<comment type="pathway">
    <text evidence="2">Cofactor biosynthesis; 7,8-dihydroneopterin triphosphate biosynthesis; 7,8-dihydroneopterin triphosphate from GTP: step 1/1.</text>
</comment>
<dbReference type="Proteomes" id="UP001297600">
    <property type="component" value="Unassembled WGS sequence"/>
</dbReference>
<keyword evidence="1 2" id="KW-0378">Hydrolase</keyword>
<protein>
    <recommendedName>
        <fullName evidence="2">GTP cyclohydrolase FolE2</fullName>
        <ecNumber evidence="2">3.5.4.16</ecNumber>
    </recommendedName>
</protein>
<accession>A0ABS9MT21</accession>
<dbReference type="RefSeq" id="WP_237978830.1">
    <property type="nucleotide sequence ID" value="NZ_JAKNCT010000007.1"/>
</dbReference>
<dbReference type="HAMAP" id="MF_01527_B">
    <property type="entry name" value="GTP_cyclohydrol_B"/>
    <property type="match status" value="1"/>
</dbReference>
<comment type="similarity">
    <text evidence="2">Belongs to the GTP cyclohydrolase IV family.</text>
</comment>
<evidence type="ECO:0000256" key="2">
    <source>
        <dbReference type="HAMAP-Rule" id="MF_01527"/>
    </source>
</evidence>
<reference evidence="3 4" key="1">
    <citation type="submission" date="2022-02" db="EMBL/GenBank/DDBJ databases">
        <title>Mesosutterella porci, a novel member of the family Sutterellaceae from pig feces.</title>
        <authorList>
            <person name="Wylensek D."/>
            <person name="Clavel T."/>
        </authorList>
    </citation>
    <scope>NUCLEOTIDE SEQUENCE [LARGE SCALE GENOMIC DNA]</scope>
    <source>
        <strain evidence="4">oilRF-744-wt-GAM-9</strain>
    </source>
</reference>
<comment type="catalytic activity">
    <reaction evidence="2">
        <text>GTP + H2O = 7,8-dihydroneopterin 3'-triphosphate + formate + H(+)</text>
        <dbReference type="Rhea" id="RHEA:17473"/>
        <dbReference type="ChEBI" id="CHEBI:15377"/>
        <dbReference type="ChEBI" id="CHEBI:15378"/>
        <dbReference type="ChEBI" id="CHEBI:15740"/>
        <dbReference type="ChEBI" id="CHEBI:37565"/>
        <dbReference type="ChEBI" id="CHEBI:58462"/>
        <dbReference type="EC" id="3.5.4.16"/>
    </reaction>
</comment>
<dbReference type="EC" id="3.5.4.16" evidence="2"/>
<dbReference type="GO" id="GO:0003934">
    <property type="term" value="F:GTP cyclohydrolase I activity"/>
    <property type="evidence" value="ECO:0007669"/>
    <property type="project" value="UniProtKB-EC"/>
</dbReference>
<evidence type="ECO:0000313" key="4">
    <source>
        <dbReference type="Proteomes" id="UP001297600"/>
    </source>
</evidence>
<feature type="site" description="May be catalytically important" evidence="2">
    <location>
        <position position="156"/>
    </location>
</feature>
<keyword evidence="4" id="KW-1185">Reference proteome</keyword>
<dbReference type="Gene3D" id="3.10.270.10">
    <property type="entry name" value="Urate Oxidase"/>
    <property type="match status" value="1"/>
</dbReference>
<gene>
    <name evidence="2 3" type="primary">folE2</name>
    <name evidence="3" type="ORF">MAF45_06790</name>
</gene>
<dbReference type="NCBIfam" id="NF010200">
    <property type="entry name" value="PRK13674.1-1"/>
    <property type="match status" value="1"/>
</dbReference>
<comment type="function">
    <text evidence="2">Converts GTP to 7,8-dihydroneopterin triphosphate.</text>
</comment>
<comment type="caution">
    <text evidence="3">The sequence shown here is derived from an EMBL/GenBank/DDBJ whole genome shotgun (WGS) entry which is preliminary data.</text>
</comment>
<evidence type="ECO:0000256" key="1">
    <source>
        <dbReference type="ARBA" id="ARBA00022801"/>
    </source>
</evidence>
<dbReference type="Pfam" id="PF02649">
    <property type="entry name" value="GCHY-1"/>
    <property type="match status" value="1"/>
</dbReference>
<proteinExistence type="inferred from homology"/>